<dbReference type="AlphaFoldDB" id="A0A915K583"/>
<name>A0A915K583_ROMCU</name>
<organism evidence="1 2">
    <name type="scientific">Romanomermis culicivorax</name>
    <name type="common">Nematode worm</name>
    <dbReference type="NCBI Taxonomy" id="13658"/>
    <lineage>
        <taxon>Eukaryota</taxon>
        <taxon>Metazoa</taxon>
        <taxon>Ecdysozoa</taxon>
        <taxon>Nematoda</taxon>
        <taxon>Enoplea</taxon>
        <taxon>Dorylaimia</taxon>
        <taxon>Mermithida</taxon>
        <taxon>Mermithoidea</taxon>
        <taxon>Mermithidae</taxon>
        <taxon>Romanomermis</taxon>
    </lineage>
</organism>
<dbReference type="Proteomes" id="UP000887565">
    <property type="component" value="Unplaced"/>
</dbReference>
<dbReference type="WBParaSite" id="nRc.2.0.1.t33881-RA">
    <property type="protein sequence ID" value="nRc.2.0.1.t33881-RA"/>
    <property type="gene ID" value="nRc.2.0.1.g33881"/>
</dbReference>
<accession>A0A915K583</accession>
<protein>
    <submittedName>
        <fullName evidence="2">Uncharacterized protein</fullName>
    </submittedName>
</protein>
<sequence>MIQTSMKKSSNANGKVGITFVLPLFHVLEIGIDQIWTVTMITEDETMTNTINKHFMMVDNANDHQCHYSRYLFETNIVMLIKIILFIRTEADRFDVGNESMLQWLLQNWTSAAYVCLNDQLPDCRGANLVRQHSSGK</sequence>
<proteinExistence type="predicted"/>
<evidence type="ECO:0000313" key="2">
    <source>
        <dbReference type="WBParaSite" id="nRc.2.0.1.t33881-RA"/>
    </source>
</evidence>
<keyword evidence="1" id="KW-1185">Reference proteome</keyword>
<reference evidence="2" key="1">
    <citation type="submission" date="2022-11" db="UniProtKB">
        <authorList>
            <consortium name="WormBaseParasite"/>
        </authorList>
    </citation>
    <scope>IDENTIFICATION</scope>
</reference>
<evidence type="ECO:0000313" key="1">
    <source>
        <dbReference type="Proteomes" id="UP000887565"/>
    </source>
</evidence>